<dbReference type="EC" id="2.7.13.3" evidence="3"/>
<dbReference type="InterPro" id="IPR004358">
    <property type="entry name" value="Sig_transdc_His_kin-like_C"/>
</dbReference>
<dbReference type="InterPro" id="IPR036890">
    <property type="entry name" value="HATPase_C_sf"/>
</dbReference>
<dbReference type="InterPro" id="IPR011006">
    <property type="entry name" value="CheY-like_superfamily"/>
</dbReference>
<keyword evidence="5" id="KW-0808">Transferase</keyword>
<dbReference type="Gene3D" id="3.30.565.10">
    <property type="entry name" value="Histidine kinase-like ATPase, C-terminal domain"/>
    <property type="match status" value="1"/>
</dbReference>
<evidence type="ECO:0000313" key="11">
    <source>
        <dbReference type="EMBL" id="MBB5336031.1"/>
    </source>
</evidence>
<proteinExistence type="predicted"/>
<dbReference type="InterPro" id="IPR001789">
    <property type="entry name" value="Sig_transdc_resp-reg_receiver"/>
</dbReference>
<dbReference type="Pfam" id="PF00072">
    <property type="entry name" value="Response_reg"/>
    <property type="match status" value="1"/>
</dbReference>
<dbReference type="SMART" id="SM00448">
    <property type="entry name" value="REC"/>
    <property type="match status" value="1"/>
</dbReference>
<dbReference type="PANTHER" id="PTHR42878">
    <property type="entry name" value="TWO-COMPONENT HISTIDINE KINASE"/>
    <property type="match status" value="1"/>
</dbReference>
<dbReference type="Pfam" id="PF02518">
    <property type="entry name" value="HATPase_c"/>
    <property type="match status" value="1"/>
</dbReference>
<name>A0A840UE92_9FIRM</name>
<dbReference type="GO" id="GO:0016020">
    <property type="term" value="C:membrane"/>
    <property type="evidence" value="ECO:0007669"/>
    <property type="project" value="UniProtKB-SubCell"/>
</dbReference>
<dbReference type="PANTHER" id="PTHR42878:SF15">
    <property type="entry name" value="BACTERIOPHYTOCHROME"/>
    <property type="match status" value="1"/>
</dbReference>
<dbReference type="InterPro" id="IPR050351">
    <property type="entry name" value="BphY/WalK/GraS-like"/>
</dbReference>
<dbReference type="InterPro" id="IPR003661">
    <property type="entry name" value="HisK_dim/P_dom"/>
</dbReference>
<dbReference type="SUPFAM" id="SSF47384">
    <property type="entry name" value="Homodimeric domain of signal transducing histidine kinase"/>
    <property type="match status" value="1"/>
</dbReference>
<dbReference type="InterPro" id="IPR036097">
    <property type="entry name" value="HisK_dim/P_sf"/>
</dbReference>
<dbReference type="SMART" id="SM00387">
    <property type="entry name" value="HATPase_c"/>
    <property type="match status" value="1"/>
</dbReference>
<evidence type="ECO:0000256" key="2">
    <source>
        <dbReference type="ARBA" id="ARBA00004370"/>
    </source>
</evidence>
<dbReference type="Proteomes" id="UP000559117">
    <property type="component" value="Unassembled WGS sequence"/>
</dbReference>
<accession>A0A840UE92</accession>
<dbReference type="GO" id="GO:0007234">
    <property type="term" value="P:osmosensory signaling via phosphorelay pathway"/>
    <property type="evidence" value="ECO:0007669"/>
    <property type="project" value="TreeGrafter"/>
</dbReference>
<keyword evidence="4 8" id="KW-0597">Phosphoprotein</keyword>
<evidence type="ECO:0000256" key="1">
    <source>
        <dbReference type="ARBA" id="ARBA00000085"/>
    </source>
</evidence>
<evidence type="ECO:0000256" key="4">
    <source>
        <dbReference type="ARBA" id="ARBA00022553"/>
    </source>
</evidence>
<dbReference type="FunFam" id="3.30.565.10:FF:000006">
    <property type="entry name" value="Sensor histidine kinase WalK"/>
    <property type="match status" value="1"/>
</dbReference>
<feature type="domain" description="Response regulatory" evidence="10">
    <location>
        <begin position="8"/>
        <end position="124"/>
    </location>
</feature>
<dbReference type="GO" id="GO:0000156">
    <property type="term" value="F:phosphorelay response regulator activity"/>
    <property type="evidence" value="ECO:0007669"/>
    <property type="project" value="TreeGrafter"/>
</dbReference>
<evidence type="ECO:0000259" key="9">
    <source>
        <dbReference type="PROSITE" id="PS50109"/>
    </source>
</evidence>
<dbReference type="EMBL" id="JACHFH010000011">
    <property type="protein sequence ID" value="MBB5336031.1"/>
    <property type="molecule type" value="Genomic_DNA"/>
</dbReference>
<feature type="modified residue" description="4-aspartylphosphate" evidence="8">
    <location>
        <position position="57"/>
    </location>
</feature>
<dbReference type="Gene3D" id="1.10.287.130">
    <property type="match status" value="1"/>
</dbReference>
<comment type="catalytic activity">
    <reaction evidence="1">
        <text>ATP + protein L-histidine = ADP + protein N-phospho-L-histidine.</text>
        <dbReference type="EC" id="2.7.13.3"/>
    </reaction>
</comment>
<sequence>MSVPYEKQILIIDDSAASIELVSHILKRSYFSIRIAKSANAALKLLQNQLPNLILLDVSMPEMNGFDFCQVLKNNHQYSSIPIIFLTASNDEESIKKAFELGAQDYVTKPFKPAELIARVNTQLKLIQQTEDLKNAYNNLDAFCYSVAHDLKSPLLSIKKLIDFLLEDCCTKFTNDEEELAKNIQEKVAEVTGIIDHLLGFSHAGSQKISISKIDTKTLFYTVFKELSTLEGERQICFQVEDLPIIQGDPVLFKLLFQNILSNALKYTRKEKCAVIHIDFEVLENYIIFSVADNGVGFDMKYADRLFHVLERLHSNKEFEGNGVGLAICQRILQRQGGKAWLTGKSGDGATFFFSVPNL</sequence>
<dbReference type="InterPro" id="IPR005467">
    <property type="entry name" value="His_kinase_dom"/>
</dbReference>
<evidence type="ECO:0000256" key="6">
    <source>
        <dbReference type="ARBA" id="ARBA00022777"/>
    </source>
</evidence>
<dbReference type="RefSeq" id="WP_183860589.1">
    <property type="nucleotide sequence ID" value="NZ_JACHFH010000011.1"/>
</dbReference>
<dbReference type="PROSITE" id="PS50109">
    <property type="entry name" value="HIS_KIN"/>
    <property type="match status" value="1"/>
</dbReference>
<evidence type="ECO:0000256" key="8">
    <source>
        <dbReference type="PROSITE-ProRule" id="PRU00169"/>
    </source>
</evidence>
<dbReference type="Gene3D" id="3.40.50.2300">
    <property type="match status" value="1"/>
</dbReference>
<organism evidence="11 12">
    <name type="scientific">Pectinatus brassicae</name>
    <dbReference type="NCBI Taxonomy" id="862415"/>
    <lineage>
        <taxon>Bacteria</taxon>
        <taxon>Bacillati</taxon>
        <taxon>Bacillota</taxon>
        <taxon>Negativicutes</taxon>
        <taxon>Selenomonadales</taxon>
        <taxon>Selenomonadaceae</taxon>
        <taxon>Pectinatus</taxon>
    </lineage>
</organism>
<dbReference type="GO" id="GO:0030295">
    <property type="term" value="F:protein kinase activator activity"/>
    <property type="evidence" value="ECO:0007669"/>
    <property type="project" value="TreeGrafter"/>
</dbReference>
<dbReference type="InterPro" id="IPR003594">
    <property type="entry name" value="HATPase_dom"/>
</dbReference>
<evidence type="ECO:0000259" key="10">
    <source>
        <dbReference type="PROSITE" id="PS50110"/>
    </source>
</evidence>
<evidence type="ECO:0000256" key="7">
    <source>
        <dbReference type="ARBA" id="ARBA00023012"/>
    </source>
</evidence>
<evidence type="ECO:0000256" key="3">
    <source>
        <dbReference type="ARBA" id="ARBA00012438"/>
    </source>
</evidence>
<dbReference type="GO" id="GO:0000155">
    <property type="term" value="F:phosphorelay sensor kinase activity"/>
    <property type="evidence" value="ECO:0007669"/>
    <property type="project" value="InterPro"/>
</dbReference>
<keyword evidence="12" id="KW-1185">Reference proteome</keyword>
<protein>
    <recommendedName>
        <fullName evidence="3">histidine kinase</fullName>
        <ecNumber evidence="3">2.7.13.3</ecNumber>
    </recommendedName>
</protein>
<dbReference type="SUPFAM" id="SSF55874">
    <property type="entry name" value="ATPase domain of HSP90 chaperone/DNA topoisomerase II/histidine kinase"/>
    <property type="match status" value="1"/>
</dbReference>
<gene>
    <name evidence="11" type="ORF">HNR32_001175</name>
</gene>
<comment type="subcellular location">
    <subcellularLocation>
        <location evidence="2">Membrane</location>
    </subcellularLocation>
</comment>
<reference evidence="11 12" key="1">
    <citation type="submission" date="2020-08" db="EMBL/GenBank/DDBJ databases">
        <title>Genomic Encyclopedia of Type Strains, Phase IV (KMG-IV): sequencing the most valuable type-strain genomes for metagenomic binning, comparative biology and taxonomic classification.</title>
        <authorList>
            <person name="Goeker M."/>
        </authorList>
    </citation>
    <scope>NUCLEOTIDE SEQUENCE [LARGE SCALE GENOMIC DNA]</scope>
    <source>
        <strain evidence="11 12">DSM 24661</strain>
    </source>
</reference>
<dbReference type="CDD" id="cd00082">
    <property type="entry name" value="HisKA"/>
    <property type="match status" value="1"/>
</dbReference>
<evidence type="ECO:0000313" key="12">
    <source>
        <dbReference type="Proteomes" id="UP000559117"/>
    </source>
</evidence>
<dbReference type="SUPFAM" id="SSF52172">
    <property type="entry name" value="CheY-like"/>
    <property type="match status" value="1"/>
</dbReference>
<comment type="caution">
    <text evidence="11">The sequence shown here is derived from an EMBL/GenBank/DDBJ whole genome shotgun (WGS) entry which is preliminary data.</text>
</comment>
<keyword evidence="7" id="KW-0902">Two-component regulatory system</keyword>
<dbReference type="PROSITE" id="PS50110">
    <property type="entry name" value="RESPONSE_REGULATORY"/>
    <property type="match status" value="1"/>
</dbReference>
<dbReference type="PRINTS" id="PR00344">
    <property type="entry name" value="BCTRLSENSOR"/>
</dbReference>
<evidence type="ECO:0000256" key="5">
    <source>
        <dbReference type="ARBA" id="ARBA00022679"/>
    </source>
</evidence>
<keyword evidence="6" id="KW-0418">Kinase</keyword>
<dbReference type="AlphaFoldDB" id="A0A840UE92"/>
<feature type="domain" description="Histidine kinase" evidence="9">
    <location>
        <begin position="146"/>
        <end position="359"/>
    </location>
</feature>